<dbReference type="CDD" id="cd03421">
    <property type="entry name" value="SirA_like_N"/>
    <property type="match status" value="1"/>
</dbReference>
<dbReference type="InterPro" id="IPR001455">
    <property type="entry name" value="TusA-like"/>
</dbReference>
<dbReference type="PROSITE" id="PS01148">
    <property type="entry name" value="UPF0033"/>
    <property type="match status" value="1"/>
</dbReference>
<name>A1HSK7_9FIRM</name>
<dbReference type="Gene3D" id="3.30.110.40">
    <property type="entry name" value="TusA-like domain"/>
    <property type="match status" value="1"/>
</dbReference>
<gene>
    <name evidence="3" type="ORF">TcarDRAFT_0880</name>
</gene>
<reference evidence="3 4" key="1">
    <citation type="submission" date="2007-01" db="EMBL/GenBank/DDBJ databases">
        <title>Annotation of the draft genome assembly of Thermosinus carboxydivorans Nor1.</title>
        <authorList>
            <consortium name="US DOE Joint Genome Institute (JGI-ORNL)"/>
            <person name="Larimer F."/>
            <person name="Land M."/>
            <person name="Hauser L."/>
        </authorList>
    </citation>
    <scope>NUCLEOTIDE SEQUENCE [LARGE SCALE GENOMIC DNA]</scope>
    <source>
        <strain evidence="3 4">Nor1</strain>
    </source>
</reference>
<proteinExistence type="inferred from homology"/>
<dbReference type="InterPro" id="IPR019870">
    <property type="entry name" value="Se_metab_YedF"/>
</dbReference>
<keyword evidence="4" id="KW-1185">Reference proteome</keyword>
<comment type="caution">
    <text evidence="3">The sequence shown here is derived from an EMBL/GenBank/DDBJ whole genome shotgun (WGS) entry which is preliminary data.</text>
</comment>
<dbReference type="SUPFAM" id="SSF64307">
    <property type="entry name" value="SirA-like"/>
    <property type="match status" value="1"/>
</dbReference>
<dbReference type="PANTHER" id="PTHR33279">
    <property type="entry name" value="SULFUR CARRIER PROTEIN YEDF-RELATED"/>
    <property type="match status" value="1"/>
</dbReference>
<accession>A1HSK7</accession>
<protein>
    <submittedName>
        <fullName evidence="3">SirA family protein</fullName>
    </submittedName>
</protein>
<dbReference type="AlphaFoldDB" id="A1HSK7"/>
<feature type="domain" description="UPF0033" evidence="2">
    <location>
        <begin position="9"/>
        <end position="33"/>
    </location>
</feature>
<dbReference type="NCBIfam" id="TIGR03527">
    <property type="entry name" value="selenium_YedF"/>
    <property type="match status" value="1"/>
</dbReference>
<dbReference type="PANTHER" id="PTHR33279:SF6">
    <property type="entry name" value="SULFUR CARRIER PROTEIN YEDF-RELATED"/>
    <property type="match status" value="1"/>
</dbReference>
<dbReference type="SUPFAM" id="SSF75169">
    <property type="entry name" value="DsrEFH-like"/>
    <property type="match status" value="1"/>
</dbReference>
<dbReference type="EMBL" id="AAWL01000017">
    <property type="protein sequence ID" value="EAX46978.1"/>
    <property type="molecule type" value="Genomic_DNA"/>
</dbReference>
<organism evidence="3 4">
    <name type="scientific">Thermosinus carboxydivorans Nor1</name>
    <dbReference type="NCBI Taxonomy" id="401526"/>
    <lineage>
        <taxon>Bacteria</taxon>
        <taxon>Bacillati</taxon>
        <taxon>Bacillota</taxon>
        <taxon>Negativicutes</taxon>
        <taxon>Selenomonadales</taxon>
        <taxon>Sporomusaceae</taxon>
        <taxon>Thermosinus</taxon>
    </lineage>
</organism>
<dbReference type="eggNOG" id="COG0425">
    <property type="taxonomic scope" value="Bacteria"/>
</dbReference>
<evidence type="ECO:0000259" key="2">
    <source>
        <dbReference type="PROSITE" id="PS01148"/>
    </source>
</evidence>
<dbReference type="InterPro" id="IPR036868">
    <property type="entry name" value="TusA-like_sf"/>
</dbReference>
<evidence type="ECO:0000313" key="3">
    <source>
        <dbReference type="EMBL" id="EAX46978.1"/>
    </source>
</evidence>
<sequence>MAKSMSISVDARGLACPQPVIATKKALDSIEQGIVTTIVDNAVAKENVIKFATANGYGVRVEEKDGHYYLAITKGQGTQAAGPASSPSPAAAAAGGPVYLLTNAALGHGSSELGDVLMKSFLFTLTEKEPLPRAVLLINSAVRLAVEGSPVLDHLRTLAAKGVTVRACGTCLDYFGLKEKLAVGEVTNMYTIVDEITSHRAITL</sequence>
<dbReference type="Pfam" id="PF01206">
    <property type="entry name" value="TusA"/>
    <property type="match status" value="1"/>
</dbReference>
<comment type="similarity">
    <text evidence="1">Belongs to the sulfur carrier protein TusA family.</text>
</comment>
<reference evidence="3 4" key="2">
    <citation type="submission" date="2007-01" db="EMBL/GenBank/DDBJ databases">
        <title>Sequencing of the draft genome and assembly of Thermosinus carboxydivorans Nor1.</title>
        <authorList>
            <consortium name="US DOE Joint Genome Institute (JGI-PGF)"/>
            <person name="Copeland A."/>
            <person name="Lucas S."/>
            <person name="Lapidus A."/>
            <person name="Barry K."/>
            <person name="Glavina del Rio T."/>
            <person name="Dalin E."/>
            <person name="Tice H."/>
            <person name="Bruce D."/>
            <person name="Pitluck S."/>
            <person name="Richardson P."/>
        </authorList>
    </citation>
    <scope>NUCLEOTIDE SEQUENCE [LARGE SCALE GENOMIC DNA]</scope>
    <source>
        <strain evidence="3 4">Nor1</strain>
    </source>
</reference>
<evidence type="ECO:0000313" key="4">
    <source>
        <dbReference type="Proteomes" id="UP000005139"/>
    </source>
</evidence>
<evidence type="ECO:0000256" key="1">
    <source>
        <dbReference type="ARBA" id="ARBA00008984"/>
    </source>
</evidence>
<dbReference type="Proteomes" id="UP000005139">
    <property type="component" value="Unassembled WGS sequence"/>
</dbReference>
<dbReference type="InterPro" id="IPR027396">
    <property type="entry name" value="DsrEFH-like"/>
</dbReference>